<dbReference type="RefSeq" id="WP_375520596.1">
    <property type="nucleotide sequence ID" value="NZ_JBHIRY010000012.1"/>
</dbReference>
<protein>
    <submittedName>
        <fullName evidence="2">Transcriptional regulator</fullName>
    </submittedName>
</protein>
<accession>A0ABV5C202</accession>
<keyword evidence="3" id="KW-1185">Reference proteome</keyword>
<organism evidence="2 3">
    <name type="scientific">Paenibacillus medicaginis</name>
    <dbReference type="NCBI Taxonomy" id="1470560"/>
    <lineage>
        <taxon>Bacteria</taxon>
        <taxon>Bacillati</taxon>
        <taxon>Bacillota</taxon>
        <taxon>Bacilli</taxon>
        <taxon>Bacillales</taxon>
        <taxon>Paenibacillaceae</taxon>
        <taxon>Paenibacillus</taxon>
    </lineage>
</organism>
<comment type="caution">
    <text evidence="2">The sequence shown here is derived from an EMBL/GenBank/DDBJ whole genome shotgun (WGS) entry which is preliminary data.</text>
</comment>
<dbReference type="SUPFAM" id="SSF47413">
    <property type="entry name" value="lambda repressor-like DNA-binding domains"/>
    <property type="match status" value="1"/>
</dbReference>
<dbReference type="InterPro" id="IPR001387">
    <property type="entry name" value="Cro/C1-type_HTH"/>
</dbReference>
<proteinExistence type="predicted"/>
<sequence length="465" mass="54472">MNDTTTIRSEMEDYIKQHGLNITQFGKLSGLNPGTMSAILNGNRVMAVNQLDRITATLALPEGYFYEQYIQEYLNEASPNWRRIRPFMYRCAELNKLGCIRQALKLLMDNLLYSPLLFETAEVFFQEGKKDAAILLFECVAANERSQYSERLAFCQYRLFSLKLGGDQALNLLVAHQFEPYVDRLDETDQLDALKDLVNTYRSLRQWDKVNELAQQMGHKAQIQYNLEQRQTRKNGRESKKMSRPLFVYIAYANLLRAAVCDARKDYKQALQFTYAYADLSWVKETDPETVHWKGLFQHWAQVNTYVNRLMMGDISILPKYVEYIEGKKEIFSELLNIVEAANLYNIDVDHILGQFNDAILSYEQQPTSTDIYTQQVIPEQATRFWYELAKYYLSKGRYSNGFGYLFRAMEKSSEINNKTVIINCVGLYERFKKFAADEIQHQYQFYIKKVWAENEKKDPIVINF</sequence>
<name>A0ABV5C202_9BACL</name>
<gene>
    <name evidence="2" type="ORF">ACE5LO_13745</name>
</gene>
<evidence type="ECO:0000259" key="1">
    <source>
        <dbReference type="PROSITE" id="PS50943"/>
    </source>
</evidence>
<reference evidence="2 3" key="1">
    <citation type="submission" date="2024-09" db="EMBL/GenBank/DDBJ databases">
        <title>Paenibacillus zeirhizospherea sp. nov., isolated from surface of the maize (Zea mays) roots in a horticulture field, Hungary.</title>
        <authorList>
            <person name="Marton D."/>
            <person name="Farkas M."/>
            <person name="Bedics A."/>
            <person name="Toth E."/>
            <person name="Tancsics A."/>
            <person name="Boka K."/>
            <person name="Marati G."/>
            <person name="Kriszt B."/>
            <person name="Cserhati M."/>
        </authorList>
    </citation>
    <scope>NUCLEOTIDE SEQUENCE [LARGE SCALE GENOMIC DNA]</scope>
    <source>
        <strain evidence="2 3">JCM 18446</strain>
    </source>
</reference>
<feature type="domain" description="HTH cro/C1-type" evidence="1">
    <location>
        <begin position="11"/>
        <end position="65"/>
    </location>
</feature>
<dbReference type="Proteomes" id="UP001580430">
    <property type="component" value="Unassembled WGS sequence"/>
</dbReference>
<dbReference type="InterPro" id="IPR010982">
    <property type="entry name" value="Lambda_DNA-bd_dom_sf"/>
</dbReference>
<dbReference type="PROSITE" id="PS50943">
    <property type="entry name" value="HTH_CROC1"/>
    <property type="match status" value="1"/>
</dbReference>
<evidence type="ECO:0000313" key="3">
    <source>
        <dbReference type="Proteomes" id="UP001580430"/>
    </source>
</evidence>
<evidence type="ECO:0000313" key="2">
    <source>
        <dbReference type="EMBL" id="MFB5761456.1"/>
    </source>
</evidence>
<dbReference type="EMBL" id="JBHIRY010000012">
    <property type="protein sequence ID" value="MFB5761456.1"/>
    <property type="molecule type" value="Genomic_DNA"/>
</dbReference>